<keyword evidence="2" id="KW-1185">Reference proteome</keyword>
<dbReference type="EMBL" id="QPJS01000006">
    <property type="protein sequence ID" value="RCX01925.1"/>
    <property type="molecule type" value="Genomic_DNA"/>
</dbReference>
<proteinExistence type="predicted"/>
<organism evidence="1 2">
    <name type="scientific">Schleiferia thermophila</name>
    <dbReference type="NCBI Taxonomy" id="884107"/>
    <lineage>
        <taxon>Bacteria</taxon>
        <taxon>Pseudomonadati</taxon>
        <taxon>Bacteroidota</taxon>
        <taxon>Flavobacteriia</taxon>
        <taxon>Flavobacteriales</taxon>
        <taxon>Schleiferiaceae</taxon>
        <taxon>Schleiferia</taxon>
    </lineage>
</organism>
<evidence type="ECO:0000313" key="1">
    <source>
        <dbReference type="EMBL" id="RCX01925.1"/>
    </source>
</evidence>
<dbReference type="RefSeq" id="WP_037359723.1">
    <property type="nucleotide sequence ID" value="NZ_BHZF01000001.1"/>
</dbReference>
<dbReference type="Proteomes" id="UP000253517">
    <property type="component" value="Unassembled WGS sequence"/>
</dbReference>
<accession>A0A368ZYB7</accession>
<sequence>MDREILKEKWERLVGLLSQRFSQGEDLDLDGILFLIGVQELGKGYKRFKKDEKINLMHIAICRLLQPYGYYEFEGIDSDGWPHYRLVQELPRLKPGEQSWLMKEAVIQYFEELDLI</sequence>
<protein>
    <submittedName>
        <fullName evidence="1">Uncharacterized protein</fullName>
    </submittedName>
</protein>
<dbReference type="AlphaFoldDB" id="A0A368ZYB7"/>
<gene>
    <name evidence="1" type="ORF">DES35_10624</name>
</gene>
<reference evidence="1 2" key="1">
    <citation type="submission" date="2018-07" db="EMBL/GenBank/DDBJ databases">
        <title>Genomic Encyclopedia of Type Strains, Phase IV (KMG-IV): sequencing the most valuable type-strain genomes for metagenomic binning, comparative biology and taxonomic classification.</title>
        <authorList>
            <person name="Goeker M."/>
        </authorList>
    </citation>
    <scope>NUCLEOTIDE SEQUENCE [LARGE SCALE GENOMIC DNA]</scope>
    <source>
        <strain evidence="1 2">DSM 21410</strain>
    </source>
</reference>
<name>A0A368ZYB7_9FLAO</name>
<evidence type="ECO:0000313" key="2">
    <source>
        <dbReference type="Proteomes" id="UP000253517"/>
    </source>
</evidence>
<comment type="caution">
    <text evidence="1">The sequence shown here is derived from an EMBL/GenBank/DDBJ whole genome shotgun (WGS) entry which is preliminary data.</text>
</comment>